<dbReference type="AlphaFoldDB" id="A0A8H3EM11"/>
<sequence length="164" mass="18996">MSGDAANGKQSIEALAGEGSQIDRSPNGFPKEIVETLERALRGGYLWDLMHSIKEDIAKVYHVGIDSVKSGMGRTLDGSKIFILFEITHQGKRCVLEQQEHRYEMHKTLLEILRPSLEELWYTMEEKHSAKFGRIRLSREEFFEALREVKGLHVATNRKWDYFR</sequence>
<dbReference type="EMBL" id="CAJPDT010000003">
    <property type="protein sequence ID" value="CAF9906928.1"/>
    <property type="molecule type" value="Genomic_DNA"/>
</dbReference>
<accession>A0A8H3EM11</accession>
<reference evidence="1" key="1">
    <citation type="submission" date="2021-03" db="EMBL/GenBank/DDBJ databases">
        <authorList>
            <person name="Tagirdzhanova G."/>
        </authorList>
    </citation>
    <scope>NUCLEOTIDE SEQUENCE</scope>
</reference>
<comment type="caution">
    <text evidence="1">The sequence shown here is derived from an EMBL/GenBank/DDBJ whole genome shotgun (WGS) entry which is preliminary data.</text>
</comment>
<evidence type="ECO:0000313" key="1">
    <source>
        <dbReference type="EMBL" id="CAF9906928.1"/>
    </source>
</evidence>
<dbReference type="Proteomes" id="UP000664534">
    <property type="component" value="Unassembled WGS sequence"/>
</dbReference>
<protein>
    <submittedName>
        <fullName evidence="1">Uncharacterized protein</fullName>
    </submittedName>
</protein>
<evidence type="ECO:0000313" key="2">
    <source>
        <dbReference type="Proteomes" id="UP000664534"/>
    </source>
</evidence>
<keyword evidence="2" id="KW-1185">Reference proteome</keyword>
<gene>
    <name evidence="1" type="ORF">IMSHALPRED_005394</name>
</gene>
<name>A0A8H3EM11_9LECA</name>
<proteinExistence type="predicted"/>
<organism evidence="1 2">
    <name type="scientific">Imshaugia aleurites</name>
    <dbReference type="NCBI Taxonomy" id="172621"/>
    <lineage>
        <taxon>Eukaryota</taxon>
        <taxon>Fungi</taxon>
        <taxon>Dikarya</taxon>
        <taxon>Ascomycota</taxon>
        <taxon>Pezizomycotina</taxon>
        <taxon>Lecanoromycetes</taxon>
        <taxon>OSLEUM clade</taxon>
        <taxon>Lecanoromycetidae</taxon>
        <taxon>Lecanorales</taxon>
        <taxon>Lecanorineae</taxon>
        <taxon>Parmeliaceae</taxon>
        <taxon>Imshaugia</taxon>
    </lineage>
</organism>